<evidence type="ECO:0000256" key="1">
    <source>
        <dbReference type="SAM" id="MobiDB-lite"/>
    </source>
</evidence>
<keyword evidence="3" id="KW-1185">Reference proteome</keyword>
<reference evidence="2" key="1">
    <citation type="journal article" date="2023" name="Plant J.">
        <title>The genome of the king protea, Protea cynaroides.</title>
        <authorList>
            <person name="Chang J."/>
            <person name="Duong T.A."/>
            <person name="Schoeman C."/>
            <person name="Ma X."/>
            <person name="Roodt D."/>
            <person name="Barker N."/>
            <person name="Li Z."/>
            <person name="Van de Peer Y."/>
            <person name="Mizrachi E."/>
        </authorList>
    </citation>
    <scope>NUCLEOTIDE SEQUENCE</scope>
    <source>
        <tissue evidence="2">Young leaves</tissue>
    </source>
</reference>
<protein>
    <submittedName>
        <fullName evidence="2">Uncharacterized protein</fullName>
    </submittedName>
</protein>
<feature type="region of interest" description="Disordered" evidence="1">
    <location>
        <begin position="93"/>
        <end position="114"/>
    </location>
</feature>
<name>A0A9Q0H6C5_9MAGN</name>
<comment type="caution">
    <text evidence="2">The sequence shown here is derived from an EMBL/GenBank/DDBJ whole genome shotgun (WGS) entry which is preliminary data.</text>
</comment>
<evidence type="ECO:0000313" key="2">
    <source>
        <dbReference type="EMBL" id="KAJ4960726.1"/>
    </source>
</evidence>
<dbReference type="Proteomes" id="UP001141806">
    <property type="component" value="Unassembled WGS sequence"/>
</dbReference>
<accession>A0A9Q0H6C5</accession>
<dbReference type="AlphaFoldDB" id="A0A9Q0H6C5"/>
<dbReference type="EMBL" id="JAMYWD010000009">
    <property type="protein sequence ID" value="KAJ4960726.1"/>
    <property type="molecule type" value="Genomic_DNA"/>
</dbReference>
<proteinExistence type="predicted"/>
<sequence length="203" mass="21913">MWLSSSMSFWVPEGDDLIDTALFSDSSNSRIGFVLRIEEANPILTVSVLLSFSNATLGEAIAIQAGFKEVLGAPFSKVLVESDCFEEILETGGETPLNDREPAPAPAPSSVDSLLGSHGQYWRPEKKPLNDKEPAPAPSSIDSLLGSHRQSLIQSLAVNNFYFGEGSDFTGVSTKMLIMNCSLKMSLQLARMTGELLVPAIVF</sequence>
<organism evidence="2 3">
    <name type="scientific">Protea cynaroides</name>
    <dbReference type="NCBI Taxonomy" id="273540"/>
    <lineage>
        <taxon>Eukaryota</taxon>
        <taxon>Viridiplantae</taxon>
        <taxon>Streptophyta</taxon>
        <taxon>Embryophyta</taxon>
        <taxon>Tracheophyta</taxon>
        <taxon>Spermatophyta</taxon>
        <taxon>Magnoliopsida</taxon>
        <taxon>Proteales</taxon>
        <taxon>Proteaceae</taxon>
        <taxon>Protea</taxon>
    </lineage>
</organism>
<gene>
    <name evidence="2" type="ORF">NE237_020636</name>
</gene>
<evidence type="ECO:0000313" key="3">
    <source>
        <dbReference type="Proteomes" id="UP001141806"/>
    </source>
</evidence>